<name>A0A371Q9D3_STRIH</name>
<evidence type="ECO:0000256" key="1">
    <source>
        <dbReference type="SAM" id="SignalP"/>
    </source>
</evidence>
<keyword evidence="1" id="KW-0732">Signal</keyword>
<dbReference type="InterPro" id="IPR038765">
    <property type="entry name" value="Papain-like_cys_pep_sf"/>
</dbReference>
<evidence type="ECO:0000259" key="2">
    <source>
        <dbReference type="PROSITE" id="PS50911"/>
    </source>
</evidence>
<accession>A0A371Q9D3</accession>
<organism evidence="3 4">
    <name type="scientific">Streptomyces inhibens</name>
    <dbReference type="NCBI Taxonomy" id="2293571"/>
    <lineage>
        <taxon>Bacteria</taxon>
        <taxon>Bacillati</taxon>
        <taxon>Actinomycetota</taxon>
        <taxon>Actinomycetes</taxon>
        <taxon>Kitasatosporales</taxon>
        <taxon>Streptomycetaceae</taxon>
        <taxon>Streptomyces</taxon>
    </lineage>
</organism>
<protein>
    <submittedName>
        <fullName evidence="3">CHAP domain-containing protein</fullName>
    </submittedName>
</protein>
<comment type="caution">
    <text evidence="3">The sequence shown here is derived from an EMBL/GenBank/DDBJ whole genome shotgun (WGS) entry which is preliminary data.</text>
</comment>
<evidence type="ECO:0000313" key="4">
    <source>
        <dbReference type="Proteomes" id="UP000262477"/>
    </source>
</evidence>
<gene>
    <name evidence="3" type="ORF">DY245_05310</name>
</gene>
<dbReference type="AlphaFoldDB" id="A0A371Q9D3"/>
<feature type="domain" description="Peptidase C51" evidence="2">
    <location>
        <begin position="51"/>
        <end position="176"/>
    </location>
</feature>
<dbReference type="Pfam" id="PF05257">
    <property type="entry name" value="CHAP"/>
    <property type="match status" value="1"/>
</dbReference>
<dbReference type="PROSITE" id="PS50911">
    <property type="entry name" value="CHAP"/>
    <property type="match status" value="1"/>
</dbReference>
<evidence type="ECO:0000313" key="3">
    <source>
        <dbReference type="EMBL" id="REK91274.1"/>
    </source>
</evidence>
<keyword evidence="4" id="KW-1185">Reference proteome</keyword>
<dbReference type="Proteomes" id="UP000262477">
    <property type="component" value="Unassembled WGS sequence"/>
</dbReference>
<dbReference type="SUPFAM" id="SSF54001">
    <property type="entry name" value="Cysteine proteinases"/>
    <property type="match status" value="1"/>
</dbReference>
<reference evidence="3 4" key="1">
    <citation type="submission" date="2018-08" db="EMBL/GenBank/DDBJ databases">
        <title>Streptomyces NEAU-D10 sp. nov., a novel Actinomycete isolated from soil.</title>
        <authorList>
            <person name="Jin L."/>
        </authorList>
    </citation>
    <scope>NUCLEOTIDE SEQUENCE [LARGE SCALE GENOMIC DNA]</scope>
    <source>
        <strain evidence="3 4">NEAU-D10</strain>
    </source>
</reference>
<dbReference type="InterPro" id="IPR007921">
    <property type="entry name" value="CHAP_dom"/>
</dbReference>
<dbReference type="OrthoDB" id="9815928at2"/>
<dbReference type="RefSeq" id="WP_128504026.1">
    <property type="nucleotide sequence ID" value="NZ_QUAC01000032.1"/>
</dbReference>
<sequence length="187" mass="19154">MTSRKTRNTTIRGIVVAALAVPSLILAAGTASATTDDIVTIANANLDHHACDTNSVGEQGYNSSCTGAGGSPENWCADFAAWVWAQGGYNVNGLTPAAGSFGQYGAGLHPDPHVGDAVVFNYNGDGYADHVAIVTAVNDDGTIESIGGNEVTNDPSTSSAHRDQYPGAVGDSAYWGMQISGYVSPTN</sequence>
<proteinExistence type="predicted"/>
<feature type="chain" id="PRO_5016597888" evidence="1">
    <location>
        <begin position="34"/>
        <end position="187"/>
    </location>
</feature>
<feature type="signal peptide" evidence="1">
    <location>
        <begin position="1"/>
        <end position="33"/>
    </location>
</feature>
<dbReference type="Gene3D" id="3.90.1720.10">
    <property type="entry name" value="endopeptidase domain like (from Nostoc punctiforme)"/>
    <property type="match status" value="1"/>
</dbReference>
<dbReference type="EMBL" id="QUAC01000032">
    <property type="protein sequence ID" value="REK91274.1"/>
    <property type="molecule type" value="Genomic_DNA"/>
</dbReference>